<evidence type="ECO:0000313" key="2">
    <source>
        <dbReference type="EMBL" id="PKU71419.1"/>
    </source>
</evidence>
<accession>A0A2I0W6Y6</accession>
<dbReference type="Proteomes" id="UP000233837">
    <property type="component" value="Unassembled WGS sequence"/>
</dbReference>
<dbReference type="EMBL" id="KZ502877">
    <property type="protein sequence ID" value="PKU71419.1"/>
    <property type="molecule type" value="Genomic_DNA"/>
</dbReference>
<gene>
    <name evidence="2" type="ORF">MA16_Dca004261</name>
</gene>
<feature type="chain" id="PRO_5014123812" description="Secreted protein" evidence="1">
    <location>
        <begin position="17"/>
        <end position="77"/>
    </location>
</feature>
<evidence type="ECO:0008006" key="4">
    <source>
        <dbReference type="Google" id="ProtNLM"/>
    </source>
</evidence>
<dbReference type="AlphaFoldDB" id="A0A2I0W6Y6"/>
<keyword evidence="1" id="KW-0732">Signal</keyword>
<proteinExistence type="predicted"/>
<reference evidence="2 3" key="2">
    <citation type="journal article" date="2017" name="Nature">
        <title>The Apostasia genome and the evolution of orchids.</title>
        <authorList>
            <person name="Zhang G.Q."/>
            <person name="Liu K.W."/>
            <person name="Li Z."/>
            <person name="Lohaus R."/>
            <person name="Hsiao Y.Y."/>
            <person name="Niu S.C."/>
            <person name="Wang J.Y."/>
            <person name="Lin Y.C."/>
            <person name="Xu Q."/>
            <person name="Chen L.J."/>
            <person name="Yoshida K."/>
            <person name="Fujiwara S."/>
            <person name="Wang Z.W."/>
            <person name="Zhang Y.Q."/>
            <person name="Mitsuda N."/>
            <person name="Wang M."/>
            <person name="Liu G.H."/>
            <person name="Pecoraro L."/>
            <person name="Huang H.X."/>
            <person name="Xiao X.J."/>
            <person name="Lin M."/>
            <person name="Wu X.Y."/>
            <person name="Wu W.L."/>
            <person name="Chen Y.Y."/>
            <person name="Chang S.B."/>
            <person name="Sakamoto S."/>
            <person name="Ohme-Takagi M."/>
            <person name="Yagi M."/>
            <person name="Zeng S.J."/>
            <person name="Shen C.Y."/>
            <person name="Yeh C.M."/>
            <person name="Luo Y.B."/>
            <person name="Tsai W.C."/>
            <person name="Van de Peer Y."/>
            <person name="Liu Z.J."/>
        </authorList>
    </citation>
    <scope>NUCLEOTIDE SEQUENCE [LARGE SCALE GENOMIC DNA]</scope>
    <source>
        <tissue evidence="2">The whole plant</tissue>
    </source>
</reference>
<sequence length="77" mass="8696">MLSLMALLLEFFEALANFVALAGSLNWSNDRTMMNADLFSYPLDGHFGNQGFCVLASPDRVHILLPEHPESLRLRPY</sequence>
<protein>
    <recommendedName>
        <fullName evidence="4">Secreted protein</fullName>
    </recommendedName>
</protein>
<reference evidence="2 3" key="1">
    <citation type="journal article" date="2016" name="Sci. Rep.">
        <title>The Dendrobium catenatum Lindl. genome sequence provides insights into polysaccharide synthase, floral development and adaptive evolution.</title>
        <authorList>
            <person name="Zhang G.Q."/>
            <person name="Xu Q."/>
            <person name="Bian C."/>
            <person name="Tsai W.C."/>
            <person name="Yeh C.M."/>
            <person name="Liu K.W."/>
            <person name="Yoshida K."/>
            <person name="Zhang L.S."/>
            <person name="Chang S.B."/>
            <person name="Chen F."/>
            <person name="Shi Y."/>
            <person name="Su Y.Y."/>
            <person name="Zhang Y.Q."/>
            <person name="Chen L.J."/>
            <person name="Yin Y."/>
            <person name="Lin M."/>
            <person name="Huang H."/>
            <person name="Deng H."/>
            <person name="Wang Z.W."/>
            <person name="Zhu S.L."/>
            <person name="Zhao X."/>
            <person name="Deng C."/>
            <person name="Niu S.C."/>
            <person name="Huang J."/>
            <person name="Wang M."/>
            <person name="Liu G.H."/>
            <person name="Yang H.J."/>
            <person name="Xiao X.J."/>
            <person name="Hsiao Y.Y."/>
            <person name="Wu W.L."/>
            <person name="Chen Y.Y."/>
            <person name="Mitsuda N."/>
            <person name="Ohme-Takagi M."/>
            <person name="Luo Y.B."/>
            <person name="Van de Peer Y."/>
            <person name="Liu Z.J."/>
        </authorList>
    </citation>
    <scope>NUCLEOTIDE SEQUENCE [LARGE SCALE GENOMIC DNA]</scope>
    <source>
        <tissue evidence="2">The whole plant</tissue>
    </source>
</reference>
<evidence type="ECO:0000256" key="1">
    <source>
        <dbReference type="SAM" id="SignalP"/>
    </source>
</evidence>
<evidence type="ECO:0000313" key="3">
    <source>
        <dbReference type="Proteomes" id="UP000233837"/>
    </source>
</evidence>
<feature type="signal peptide" evidence="1">
    <location>
        <begin position="1"/>
        <end position="16"/>
    </location>
</feature>
<organism evidence="2 3">
    <name type="scientific">Dendrobium catenatum</name>
    <dbReference type="NCBI Taxonomy" id="906689"/>
    <lineage>
        <taxon>Eukaryota</taxon>
        <taxon>Viridiplantae</taxon>
        <taxon>Streptophyta</taxon>
        <taxon>Embryophyta</taxon>
        <taxon>Tracheophyta</taxon>
        <taxon>Spermatophyta</taxon>
        <taxon>Magnoliopsida</taxon>
        <taxon>Liliopsida</taxon>
        <taxon>Asparagales</taxon>
        <taxon>Orchidaceae</taxon>
        <taxon>Epidendroideae</taxon>
        <taxon>Malaxideae</taxon>
        <taxon>Dendrobiinae</taxon>
        <taxon>Dendrobium</taxon>
    </lineage>
</organism>
<name>A0A2I0W6Y6_9ASPA</name>
<keyword evidence="3" id="KW-1185">Reference proteome</keyword>